<feature type="region of interest" description="Disordered" evidence="1">
    <location>
        <begin position="239"/>
        <end position="259"/>
    </location>
</feature>
<reference evidence="4 5" key="1">
    <citation type="submission" date="2018-12" db="EMBL/GenBank/DDBJ databases">
        <authorList>
            <consortium name="Pathogen Informatics"/>
        </authorList>
    </citation>
    <scope>NUCLEOTIDE SEQUENCE [LARGE SCALE GENOMIC DNA]</scope>
    <source>
        <strain evidence="4 5">NCTC10297</strain>
    </source>
</reference>
<dbReference type="Pfam" id="PF13386">
    <property type="entry name" value="DsbD_2"/>
    <property type="match status" value="1"/>
</dbReference>
<keyword evidence="2" id="KW-0472">Membrane</keyword>
<organism evidence="4 5">
    <name type="scientific">Moraxella cuniculi</name>
    <dbReference type="NCBI Taxonomy" id="34061"/>
    <lineage>
        <taxon>Bacteria</taxon>
        <taxon>Pseudomonadati</taxon>
        <taxon>Pseudomonadota</taxon>
        <taxon>Gammaproteobacteria</taxon>
        <taxon>Moraxellales</taxon>
        <taxon>Moraxellaceae</taxon>
        <taxon>Moraxella</taxon>
    </lineage>
</organism>
<feature type="transmembrane region" description="Helical" evidence="2">
    <location>
        <begin position="172"/>
        <end position="194"/>
    </location>
</feature>
<feature type="domain" description="Urease accessory protein UreH-like transmembrane" evidence="3">
    <location>
        <begin position="8"/>
        <end position="216"/>
    </location>
</feature>
<dbReference type="PANTHER" id="PTHR42208">
    <property type="entry name" value="HEAVY METAL TRANSPORTER-RELATED"/>
    <property type="match status" value="1"/>
</dbReference>
<dbReference type="EMBL" id="LR134343">
    <property type="protein sequence ID" value="VEG12999.1"/>
    <property type="molecule type" value="Genomic_DNA"/>
</dbReference>
<dbReference type="KEGG" id="mcun:NCTC10297_00955"/>
<evidence type="ECO:0000256" key="2">
    <source>
        <dbReference type="SAM" id="Phobius"/>
    </source>
</evidence>
<gene>
    <name evidence="4" type="ORF">NCTC10297_00955</name>
</gene>
<name>A0A3S4QPD6_9GAMM</name>
<sequence>MTIALIFAAFSMGLLGSPHCLGMCGGIVAAFGVAMKEVSPTKKAMLMVAYHAGRLGSYMILGLLVAAFGNSILAPLMANSSIPKYLLGGALIFAALLMLGLPILNQLEKAGLKLWNALAPLRSKVLPMDSLPKALAAGLLWGFLPCGLVYGALGVALGLAADGQFGLTATAFMAFFWLGTLPMLLTTGTVITWLKSKIHHLQLRKFSGAIMLISGLAIAFSSPIMQMMMSKSGHDMSNMNGTNMSQMDTNQSSNNHSAH</sequence>
<proteinExistence type="predicted"/>
<keyword evidence="2" id="KW-1133">Transmembrane helix</keyword>
<evidence type="ECO:0000256" key="1">
    <source>
        <dbReference type="SAM" id="MobiDB-lite"/>
    </source>
</evidence>
<evidence type="ECO:0000313" key="4">
    <source>
        <dbReference type="EMBL" id="VEG12999.1"/>
    </source>
</evidence>
<dbReference type="OrthoDB" id="9798690at2"/>
<dbReference type="RefSeq" id="WP_126330442.1">
    <property type="nucleotide sequence ID" value="NZ_LR134343.1"/>
</dbReference>
<dbReference type="Proteomes" id="UP000274100">
    <property type="component" value="Chromosome"/>
</dbReference>
<evidence type="ECO:0000313" key="5">
    <source>
        <dbReference type="Proteomes" id="UP000274100"/>
    </source>
</evidence>
<feature type="transmembrane region" description="Helical" evidence="2">
    <location>
        <begin position="134"/>
        <end position="160"/>
    </location>
</feature>
<accession>A0A3S4QPD6</accession>
<protein>
    <submittedName>
        <fullName evidence="4">Uncharacterized conserved protein</fullName>
    </submittedName>
</protein>
<dbReference type="AlphaFoldDB" id="A0A3S4QPD6"/>
<feature type="transmembrane region" description="Helical" evidence="2">
    <location>
        <begin position="206"/>
        <end position="229"/>
    </location>
</feature>
<feature type="transmembrane region" description="Helical" evidence="2">
    <location>
        <begin position="56"/>
        <end position="78"/>
    </location>
</feature>
<keyword evidence="2" id="KW-0812">Transmembrane</keyword>
<dbReference type="PANTHER" id="PTHR42208:SF1">
    <property type="entry name" value="HEAVY METAL TRANSPORTER"/>
    <property type="match status" value="1"/>
</dbReference>
<feature type="transmembrane region" description="Helical" evidence="2">
    <location>
        <begin position="85"/>
        <end position="104"/>
    </location>
</feature>
<evidence type="ECO:0000259" key="3">
    <source>
        <dbReference type="Pfam" id="PF13386"/>
    </source>
</evidence>
<dbReference type="InterPro" id="IPR039447">
    <property type="entry name" value="UreH-like_TM_dom"/>
</dbReference>